<evidence type="ECO:0000313" key="3">
    <source>
        <dbReference type="Proteomes" id="UP000252355"/>
    </source>
</evidence>
<name>A0A367ZTD3_9BACT</name>
<dbReference type="SUPFAM" id="SSF52540">
    <property type="entry name" value="P-loop containing nucleoside triphosphate hydrolases"/>
    <property type="match status" value="1"/>
</dbReference>
<dbReference type="PANTHER" id="PTHR43384:SF13">
    <property type="entry name" value="SLR0110 PROTEIN"/>
    <property type="match status" value="1"/>
</dbReference>
<dbReference type="SUPFAM" id="SSF51206">
    <property type="entry name" value="cAMP-binding domain-like"/>
    <property type="match status" value="1"/>
</dbReference>
<protein>
    <submittedName>
        <fullName evidence="2">Type II/IV secretion system ATPase TadZ/CpaE, associated with Flp pilus assembly</fullName>
    </submittedName>
</protein>
<feature type="domain" description="Cyclic nucleotide-binding" evidence="1">
    <location>
        <begin position="13"/>
        <end position="135"/>
    </location>
</feature>
<dbReference type="PANTHER" id="PTHR43384">
    <property type="entry name" value="SEPTUM SITE-DETERMINING PROTEIN MIND HOMOLOG, CHLOROPLASTIC-RELATED"/>
    <property type="match status" value="1"/>
</dbReference>
<dbReference type="Pfam" id="PF13614">
    <property type="entry name" value="AAA_31"/>
    <property type="match status" value="1"/>
</dbReference>
<dbReference type="InterPro" id="IPR025669">
    <property type="entry name" value="AAA_dom"/>
</dbReference>
<accession>A0A367ZTD3</accession>
<gene>
    <name evidence="2" type="ORF">OZSIB_2175</name>
</gene>
<dbReference type="InterPro" id="IPR018490">
    <property type="entry name" value="cNMP-bd_dom_sf"/>
</dbReference>
<sequence>MIHILDILKKIALFEGLEDSDLAKVAQVTKERFCPKGTILFREGDIGDAFYLIKEGQVEVLKKDGGAEKVVKTISHTDKDNFFGEMSLVGGAPRNATLRTSTDATFLVISKTDFDMMLRLNSFIALRIMTALSSRFRAATPEAAQEVKLGKLVVIFSPKSGAGKSIFAANLASGLAKLAKAKTLLVDLDLQFGDLAFMLGLQPKRTIADLVENPTDKLEVFKEYLVDHKAGFAVLAAPKKPEQSEMINSSHLRAFVELARKHYDYVILDTHSLFQDLTINAMDMADAIYLLMLPTLNHIKSMHQCLKVMENLKYPPDKIKLILNRDGSQHARSREEIEGGMKRKVDFTLKDSWPQIAALIDTQKTVFEQDSSSEYTANMVAIMEKLTGQTFAKEGKKGWLSSLFG</sequence>
<proteinExistence type="predicted"/>
<dbReference type="GO" id="GO:0016887">
    <property type="term" value="F:ATP hydrolysis activity"/>
    <property type="evidence" value="ECO:0007669"/>
    <property type="project" value="TreeGrafter"/>
</dbReference>
<dbReference type="Pfam" id="PF00027">
    <property type="entry name" value="cNMP_binding"/>
    <property type="match status" value="1"/>
</dbReference>
<dbReference type="GO" id="GO:0005829">
    <property type="term" value="C:cytosol"/>
    <property type="evidence" value="ECO:0007669"/>
    <property type="project" value="TreeGrafter"/>
</dbReference>
<reference evidence="2 3" key="1">
    <citation type="submission" date="2018-05" db="EMBL/GenBank/DDBJ databases">
        <title>A metagenomic window into the 2 km-deep terrestrial subsurface aquifer revealed taxonomically and functionally diverse microbial community comprising novel uncultured bacterial lineages.</title>
        <authorList>
            <person name="Kadnikov V.V."/>
            <person name="Mardanov A.V."/>
            <person name="Beletsky A.V."/>
            <person name="Banks D."/>
            <person name="Pimenov N.V."/>
            <person name="Frank Y.A."/>
            <person name="Karnachuk O.V."/>
            <person name="Ravin N.V."/>
        </authorList>
    </citation>
    <scope>NUCLEOTIDE SEQUENCE [LARGE SCALE GENOMIC DNA]</scope>
    <source>
        <strain evidence="2">BY5</strain>
    </source>
</reference>
<organism evidence="2 3">
    <name type="scientific">Candidatus Ozemobacter sibiricus</name>
    <dbReference type="NCBI Taxonomy" id="2268124"/>
    <lineage>
        <taxon>Bacteria</taxon>
        <taxon>Candidatus Ozemobacteria</taxon>
        <taxon>Candidatus Ozemobacterales</taxon>
        <taxon>Candidatus Ozemobacteraceae</taxon>
        <taxon>Candidatus Ozemobacter</taxon>
    </lineage>
</organism>
<dbReference type="AlphaFoldDB" id="A0A367ZTD3"/>
<dbReference type="EMBL" id="QOQW01000002">
    <property type="protein sequence ID" value="RCK81306.1"/>
    <property type="molecule type" value="Genomic_DNA"/>
</dbReference>
<evidence type="ECO:0000259" key="1">
    <source>
        <dbReference type="PROSITE" id="PS50042"/>
    </source>
</evidence>
<dbReference type="CDD" id="cd00038">
    <property type="entry name" value="CAP_ED"/>
    <property type="match status" value="1"/>
</dbReference>
<dbReference type="SMART" id="SM00100">
    <property type="entry name" value="cNMP"/>
    <property type="match status" value="1"/>
</dbReference>
<dbReference type="GO" id="GO:0005524">
    <property type="term" value="F:ATP binding"/>
    <property type="evidence" value="ECO:0007669"/>
    <property type="project" value="TreeGrafter"/>
</dbReference>
<dbReference type="GO" id="GO:0051782">
    <property type="term" value="P:negative regulation of cell division"/>
    <property type="evidence" value="ECO:0007669"/>
    <property type="project" value="TreeGrafter"/>
</dbReference>
<dbReference type="PROSITE" id="PS50042">
    <property type="entry name" value="CNMP_BINDING_3"/>
    <property type="match status" value="1"/>
</dbReference>
<dbReference type="Gene3D" id="3.40.50.300">
    <property type="entry name" value="P-loop containing nucleotide triphosphate hydrolases"/>
    <property type="match status" value="1"/>
</dbReference>
<evidence type="ECO:0000313" key="2">
    <source>
        <dbReference type="EMBL" id="RCK81306.1"/>
    </source>
</evidence>
<dbReference type="PRINTS" id="PR00103">
    <property type="entry name" value="CAMPKINASE"/>
</dbReference>
<dbReference type="Gene3D" id="2.60.120.10">
    <property type="entry name" value="Jelly Rolls"/>
    <property type="match status" value="1"/>
</dbReference>
<dbReference type="Proteomes" id="UP000252355">
    <property type="component" value="Unassembled WGS sequence"/>
</dbReference>
<dbReference type="InterPro" id="IPR000595">
    <property type="entry name" value="cNMP-bd_dom"/>
</dbReference>
<dbReference type="InterPro" id="IPR027417">
    <property type="entry name" value="P-loop_NTPase"/>
</dbReference>
<dbReference type="GO" id="GO:0009898">
    <property type="term" value="C:cytoplasmic side of plasma membrane"/>
    <property type="evidence" value="ECO:0007669"/>
    <property type="project" value="TreeGrafter"/>
</dbReference>
<comment type="caution">
    <text evidence="2">The sequence shown here is derived from an EMBL/GenBank/DDBJ whole genome shotgun (WGS) entry which is preliminary data.</text>
</comment>
<dbReference type="InterPro" id="IPR014710">
    <property type="entry name" value="RmlC-like_jellyroll"/>
</dbReference>
<dbReference type="InterPro" id="IPR050625">
    <property type="entry name" value="ParA/MinD_ATPase"/>
</dbReference>